<feature type="domain" description="SGNH hydrolase-type esterase" evidence="1">
    <location>
        <begin position="95"/>
        <end position="242"/>
    </location>
</feature>
<evidence type="ECO:0000313" key="2">
    <source>
        <dbReference type="EMBL" id="SFB00122.1"/>
    </source>
</evidence>
<dbReference type="RefSeq" id="WP_090040054.1">
    <property type="nucleotide sequence ID" value="NZ_FOKI01000008.1"/>
</dbReference>
<dbReference type="OrthoDB" id="1652311at2"/>
<dbReference type="InterPro" id="IPR013830">
    <property type="entry name" value="SGNH_hydro"/>
</dbReference>
<gene>
    <name evidence="2" type="ORF">SAMN04488528_1008103</name>
</gene>
<keyword evidence="3" id="KW-1185">Reference proteome</keyword>
<accession>A0A1I0XGI9</accession>
<evidence type="ECO:0000259" key="1">
    <source>
        <dbReference type="Pfam" id="PF13472"/>
    </source>
</evidence>
<dbReference type="PANTHER" id="PTHR30383:SF5">
    <property type="entry name" value="SGNH HYDROLASE-TYPE ESTERASE DOMAIN-CONTAINING PROTEIN"/>
    <property type="match status" value="1"/>
</dbReference>
<dbReference type="SUPFAM" id="SSF52266">
    <property type="entry name" value="SGNH hydrolase"/>
    <property type="match status" value="1"/>
</dbReference>
<dbReference type="PANTHER" id="PTHR30383">
    <property type="entry name" value="THIOESTERASE 1/PROTEASE 1/LYSOPHOSPHOLIPASE L1"/>
    <property type="match status" value="1"/>
</dbReference>
<dbReference type="Proteomes" id="UP000198619">
    <property type="component" value="Unassembled WGS sequence"/>
</dbReference>
<organism evidence="2 3">
    <name type="scientific">Clostridium frigidicarnis</name>
    <dbReference type="NCBI Taxonomy" id="84698"/>
    <lineage>
        <taxon>Bacteria</taxon>
        <taxon>Bacillati</taxon>
        <taxon>Bacillota</taxon>
        <taxon>Clostridia</taxon>
        <taxon>Eubacteriales</taxon>
        <taxon>Clostridiaceae</taxon>
        <taxon>Clostridium</taxon>
    </lineage>
</organism>
<dbReference type="InterPro" id="IPR051532">
    <property type="entry name" value="Ester_Hydrolysis_Enzymes"/>
</dbReference>
<dbReference type="STRING" id="84698.SAMN04488528_1008103"/>
<dbReference type="EMBL" id="FOKI01000008">
    <property type="protein sequence ID" value="SFB00122.1"/>
    <property type="molecule type" value="Genomic_DNA"/>
</dbReference>
<reference evidence="2 3" key="1">
    <citation type="submission" date="2016-10" db="EMBL/GenBank/DDBJ databases">
        <authorList>
            <person name="de Groot N.N."/>
        </authorList>
    </citation>
    <scope>NUCLEOTIDE SEQUENCE [LARGE SCALE GENOMIC DNA]</scope>
    <source>
        <strain evidence="2 3">DSM 12271</strain>
    </source>
</reference>
<evidence type="ECO:0000313" key="3">
    <source>
        <dbReference type="Proteomes" id="UP000198619"/>
    </source>
</evidence>
<protein>
    <submittedName>
        <fullName evidence="2">Lysophospholipase L1</fullName>
    </submittedName>
</protein>
<dbReference type="AlphaFoldDB" id="A0A1I0XGI9"/>
<proteinExistence type="predicted"/>
<dbReference type="InterPro" id="IPR036514">
    <property type="entry name" value="SGNH_hydro_sf"/>
</dbReference>
<name>A0A1I0XGI9_9CLOT</name>
<sequence>MKKKRRKKRFEQRYLLVSFALIVIATGVIMTKSYINTKREKQDIENGYLTLKGLENKDMEAIEKEVFAVNEKAEAEKNKKDPNLSNEEYFENSVFMGDSITEGMSFYKAIDSSRVVAVKGQNVVGAKKNVDKVMEKNPNEVFLLYGMNDLETFDKSRDFIREYTSLISCLKEKLPNTKIYIESILPTSSKVKNKSLTRQRIDEFNKAIEEMCKTLEINCINTTTTIDGREDLYEPDGLHPKAVYYDELLKYIKNNI</sequence>
<dbReference type="Gene3D" id="3.40.50.1110">
    <property type="entry name" value="SGNH hydrolase"/>
    <property type="match status" value="1"/>
</dbReference>
<dbReference type="Pfam" id="PF13472">
    <property type="entry name" value="Lipase_GDSL_2"/>
    <property type="match status" value="1"/>
</dbReference>
<dbReference type="GO" id="GO:0004622">
    <property type="term" value="F:phosphatidylcholine lysophospholipase activity"/>
    <property type="evidence" value="ECO:0007669"/>
    <property type="project" value="TreeGrafter"/>
</dbReference>